<organism evidence="2 3">
    <name type="scientific">Drosophila navojoa</name>
    <name type="common">Fruit fly</name>
    <dbReference type="NCBI Taxonomy" id="7232"/>
    <lineage>
        <taxon>Eukaryota</taxon>
        <taxon>Metazoa</taxon>
        <taxon>Ecdysozoa</taxon>
        <taxon>Arthropoda</taxon>
        <taxon>Hexapoda</taxon>
        <taxon>Insecta</taxon>
        <taxon>Pterygota</taxon>
        <taxon>Neoptera</taxon>
        <taxon>Endopterygota</taxon>
        <taxon>Diptera</taxon>
        <taxon>Brachycera</taxon>
        <taxon>Muscomorpha</taxon>
        <taxon>Ephydroidea</taxon>
        <taxon>Drosophilidae</taxon>
        <taxon>Drosophila</taxon>
    </lineage>
</organism>
<feature type="compositionally biased region" description="Basic and acidic residues" evidence="1">
    <location>
        <begin position="73"/>
        <end position="103"/>
    </location>
</feature>
<evidence type="ECO:0000313" key="2">
    <source>
        <dbReference type="EMBL" id="TDG38196.1"/>
    </source>
</evidence>
<protein>
    <submittedName>
        <fullName evidence="2">Uncharacterized protein</fullName>
    </submittedName>
</protein>
<name>A0A484AN61_DRONA</name>
<dbReference type="Proteomes" id="UP000295192">
    <property type="component" value="Unassembled WGS sequence"/>
</dbReference>
<dbReference type="AlphaFoldDB" id="A0A484AN61"/>
<feature type="compositionally biased region" description="Acidic residues" evidence="1">
    <location>
        <begin position="104"/>
        <end position="114"/>
    </location>
</feature>
<dbReference type="EMBL" id="LSRL02008497">
    <property type="protein sequence ID" value="TDG38196.1"/>
    <property type="molecule type" value="Genomic_DNA"/>
</dbReference>
<comment type="caution">
    <text evidence="2">The sequence shown here is derived from an EMBL/GenBank/DDBJ whole genome shotgun (WGS) entry which is preliminary data.</text>
</comment>
<accession>A0A484AN61</accession>
<evidence type="ECO:0000256" key="1">
    <source>
        <dbReference type="SAM" id="MobiDB-lite"/>
    </source>
</evidence>
<evidence type="ECO:0000313" key="3">
    <source>
        <dbReference type="Proteomes" id="UP000295192"/>
    </source>
</evidence>
<feature type="non-terminal residue" evidence="2">
    <location>
        <position position="114"/>
    </location>
</feature>
<reference evidence="2 3" key="1">
    <citation type="journal article" date="2019" name="J. Hered.">
        <title>An Improved Genome Assembly for Drosophila navojoa, the Basal Species in the mojavensis Cluster.</title>
        <authorList>
            <person name="Vanderlinde T."/>
            <person name="Dupim E.G."/>
            <person name="Nazario-Yepiz N.O."/>
            <person name="Carvalho A.B."/>
        </authorList>
    </citation>
    <scope>NUCLEOTIDE SEQUENCE [LARGE SCALE GENOMIC DNA]</scope>
    <source>
        <strain evidence="2">Navoj_Jal97</strain>
        <tissue evidence="2">Whole organism</tissue>
    </source>
</reference>
<sequence length="114" mass="12283">MLKTDVSLAGKMAEANLLIMPTMLDHVILGMDFLCAIGTKVRCGNAELEMRMVDDLVEGASPSPSSKQGVKKSRSEASRESCEAEQDFRGGPEERPPEIRSVELEEEGEPGGSS</sequence>
<gene>
    <name evidence="2" type="ORF">AWZ03_015382</name>
</gene>
<feature type="region of interest" description="Disordered" evidence="1">
    <location>
        <begin position="57"/>
        <end position="114"/>
    </location>
</feature>
<keyword evidence="3" id="KW-1185">Reference proteome</keyword>
<proteinExistence type="predicted"/>